<accession>A0ABU7M9H4</accession>
<keyword evidence="1" id="KW-0732">Signal</keyword>
<dbReference type="Proteomes" id="UP001347146">
    <property type="component" value="Unassembled WGS sequence"/>
</dbReference>
<reference evidence="2 3" key="1">
    <citation type="submission" date="2024-01" db="EMBL/GenBank/DDBJ databases">
        <title>Draft genome sequence of Gordonia sp. LSe1-13.</title>
        <authorList>
            <person name="Suphannarot A."/>
            <person name="Mingma R."/>
        </authorList>
    </citation>
    <scope>NUCLEOTIDE SEQUENCE [LARGE SCALE GENOMIC DNA]</scope>
    <source>
        <strain evidence="2 3">LSe1-13</strain>
    </source>
</reference>
<feature type="chain" id="PRO_5045293756" evidence="1">
    <location>
        <begin position="35"/>
        <end position="136"/>
    </location>
</feature>
<comment type="caution">
    <text evidence="2">The sequence shown here is derived from an EMBL/GenBank/DDBJ whole genome shotgun (WGS) entry which is preliminary data.</text>
</comment>
<protein>
    <submittedName>
        <fullName evidence="2">Uncharacterized protein</fullName>
    </submittedName>
</protein>
<dbReference type="PROSITE" id="PS51318">
    <property type="entry name" value="TAT"/>
    <property type="match status" value="1"/>
</dbReference>
<dbReference type="RefSeq" id="WP_330431378.1">
    <property type="nucleotide sequence ID" value="NZ_JAZDUF010000001.1"/>
</dbReference>
<dbReference type="EMBL" id="JAZDUF010000001">
    <property type="protein sequence ID" value="MEE3849762.1"/>
    <property type="molecule type" value="Genomic_DNA"/>
</dbReference>
<evidence type="ECO:0000313" key="3">
    <source>
        <dbReference type="Proteomes" id="UP001347146"/>
    </source>
</evidence>
<keyword evidence="3" id="KW-1185">Reference proteome</keyword>
<name>A0ABU7M9H4_9ACTN</name>
<evidence type="ECO:0000256" key="1">
    <source>
        <dbReference type="SAM" id="SignalP"/>
    </source>
</evidence>
<proteinExistence type="predicted"/>
<evidence type="ECO:0000313" key="2">
    <source>
        <dbReference type="EMBL" id="MEE3849762.1"/>
    </source>
</evidence>
<sequence>MGSGRRQALSRRLAVTAAATLAAAGVAVPGQASAAPVGKVDAGVPFSSIVYGTGCLYELTVDVNSSGAVTFWERPRGGPARVIGVAPAYGAIATTKWVPRRIATTELYATQNGATGPIAVFPVHQGYGSGWACFAL</sequence>
<organism evidence="2 3">
    <name type="scientific">Gordonia sesuvii</name>
    <dbReference type="NCBI Taxonomy" id="3116777"/>
    <lineage>
        <taxon>Bacteria</taxon>
        <taxon>Bacillati</taxon>
        <taxon>Actinomycetota</taxon>
        <taxon>Actinomycetes</taxon>
        <taxon>Mycobacteriales</taxon>
        <taxon>Gordoniaceae</taxon>
        <taxon>Gordonia</taxon>
    </lineage>
</organism>
<feature type="signal peptide" evidence="1">
    <location>
        <begin position="1"/>
        <end position="34"/>
    </location>
</feature>
<gene>
    <name evidence="2" type="ORF">VZC37_05430</name>
</gene>
<dbReference type="InterPro" id="IPR006311">
    <property type="entry name" value="TAT_signal"/>
</dbReference>